<dbReference type="Proteomes" id="UP000218231">
    <property type="component" value="Unassembled WGS sequence"/>
</dbReference>
<proteinExistence type="predicted"/>
<dbReference type="AlphaFoldDB" id="A0A2A2LBL7"/>
<evidence type="ECO:0000256" key="1">
    <source>
        <dbReference type="SAM" id="MobiDB-lite"/>
    </source>
</evidence>
<feature type="region of interest" description="Disordered" evidence="1">
    <location>
        <begin position="83"/>
        <end position="104"/>
    </location>
</feature>
<organism evidence="2 3">
    <name type="scientific">Diploscapter pachys</name>
    <dbReference type="NCBI Taxonomy" id="2018661"/>
    <lineage>
        <taxon>Eukaryota</taxon>
        <taxon>Metazoa</taxon>
        <taxon>Ecdysozoa</taxon>
        <taxon>Nematoda</taxon>
        <taxon>Chromadorea</taxon>
        <taxon>Rhabditida</taxon>
        <taxon>Rhabditina</taxon>
        <taxon>Rhabditomorpha</taxon>
        <taxon>Rhabditoidea</taxon>
        <taxon>Rhabditidae</taxon>
        <taxon>Diploscapter</taxon>
    </lineage>
</organism>
<sequence length="126" mass="14658">MRIKQTNFSFQICTVFIRVHFDEESRDFACLIEIDWLLIGHGFGVAQNRRGREGDSLRNWKFLGVRKKMPFLQRMGGRRRSLEPIGGNRQWAGRGSRHCSKPHTVLSPSSSNRCSTRVEVCNEYQE</sequence>
<gene>
    <name evidence="2" type="ORF">WR25_12351</name>
</gene>
<reference evidence="2" key="1">
    <citation type="journal article" date="2017" name="Curr. Biol.">
        <title>Genome architecture and evolution of a unichromosomal asexual nematode.</title>
        <authorList>
            <person name="Fradin H."/>
            <person name="Zegar C."/>
            <person name="Gutwein M."/>
            <person name="Lucas J."/>
            <person name="Kovtun M."/>
            <person name="Corcoran D."/>
            <person name="Baugh L.R."/>
            <person name="Kiontke K."/>
            <person name="Gunsalus K."/>
            <person name="Fitch D.H."/>
            <person name="Piano F."/>
        </authorList>
    </citation>
    <scope>NUCLEOTIDE SEQUENCE [LARGE SCALE GENOMIC DNA]</scope>
    <source>
        <strain evidence="2">PF1309</strain>
    </source>
</reference>
<accession>A0A2A2LBL7</accession>
<dbReference type="EMBL" id="LIAE01006960">
    <property type="protein sequence ID" value="PAV83475.1"/>
    <property type="molecule type" value="Genomic_DNA"/>
</dbReference>
<evidence type="ECO:0000313" key="3">
    <source>
        <dbReference type="Proteomes" id="UP000218231"/>
    </source>
</evidence>
<protein>
    <submittedName>
        <fullName evidence="2">Uncharacterized protein</fullName>
    </submittedName>
</protein>
<comment type="caution">
    <text evidence="2">The sequence shown here is derived from an EMBL/GenBank/DDBJ whole genome shotgun (WGS) entry which is preliminary data.</text>
</comment>
<name>A0A2A2LBL7_9BILA</name>
<keyword evidence="3" id="KW-1185">Reference proteome</keyword>
<evidence type="ECO:0000313" key="2">
    <source>
        <dbReference type="EMBL" id="PAV83475.1"/>
    </source>
</evidence>